<organism evidence="2 3">
    <name type="scientific">Pleurodeles waltl</name>
    <name type="common">Iberian ribbed newt</name>
    <dbReference type="NCBI Taxonomy" id="8319"/>
    <lineage>
        <taxon>Eukaryota</taxon>
        <taxon>Metazoa</taxon>
        <taxon>Chordata</taxon>
        <taxon>Craniata</taxon>
        <taxon>Vertebrata</taxon>
        <taxon>Euteleostomi</taxon>
        <taxon>Amphibia</taxon>
        <taxon>Batrachia</taxon>
        <taxon>Caudata</taxon>
        <taxon>Salamandroidea</taxon>
        <taxon>Salamandridae</taxon>
        <taxon>Pleurodelinae</taxon>
        <taxon>Pleurodeles</taxon>
    </lineage>
</organism>
<evidence type="ECO:0000313" key="3">
    <source>
        <dbReference type="Proteomes" id="UP001066276"/>
    </source>
</evidence>
<protein>
    <submittedName>
        <fullName evidence="2">Uncharacterized protein</fullName>
    </submittedName>
</protein>
<feature type="region of interest" description="Disordered" evidence="1">
    <location>
        <begin position="1"/>
        <end position="69"/>
    </location>
</feature>
<evidence type="ECO:0000313" key="2">
    <source>
        <dbReference type="EMBL" id="KAJ1115642.1"/>
    </source>
</evidence>
<sequence>MAPSLPPHSRRCRSWGNPPGEARRTRAAPTVEQATMEQERAHAEVELRVGSVSSSSPLETVEQLGLDEE</sequence>
<feature type="compositionally biased region" description="Basic and acidic residues" evidence="1">
    <location>
        <begin position="37"/>
        <end position="47"/>
    </location>
</feature>
<name>A0AAV7NKN3_PLEWA</name>
<reference evidence="2" key="1">
    <citation type="journal article" date="2022" name="bioRxiv">
        <title>Sequencing and chromosome-scale assembly of the giantPleurodeles waltlgenome.</title>
        <authorList>
            <person name="Brown T."/>
            <person name="Elewa A."/>
            <person name="Iarovenko S."/>
            <person name="Subramanian E."/>
            <person name="Araus A.J."/>
            <person name="Petzold A."/>
            <person name="Susuki M."/>
            <person name="Suzuki K.-i.T."/>
            <person name="Hayashi T."/>
            <person name="Toyoda A."/>
            <person name="Oliveira C."/>
            <person name="Osipova E."/>
            <person name="Leigh N.D."/>
            <person name="Simon A."/>
            <person name="Yun M.H."/>
        </authorList>
    </citation>
    <scope>NUCLEOTIDE SEQUENCE</scope>
    <source>
        <strain evidence="2">20211129_DDA</strain>
        <tissue evidence="2">Liver</tissue>
    </source>
</reference>
<proteinExistence type="predicted"/>
<gene>
    <name evidence="2" type="ORF">NDU88_003864</name>
</gene>
<comment type="caution">
    <text evidence="2">The sequence shown here is derived from an EMBL/GenBank/DDBJ whole genome shotgun (WGS) entry which is preliminary data.</text>
</comment>
<dbReference type="AlphaFoldDB" id="A0AAV7NKN3"/>
<accession>A0AAV7NKN3</accession>
<dbReference type="EMBL" id="JANPWB010000012">
    <property type="protein sequence ID" value="KAJ1115642.1"/>
    <property type="molecule type" value="Genomic_DNA"/>
</dbReference>
<evidence type="ECO:0000256" key="1">
    <source>
        <dbReference type="SAM" id="MobiDB-lite"/>
    </source>
</evidence>
<keyword evidence="3" id="KW-1185">Reference proteome</keyword>
<dbReference type="Proteomes" id="UP001066276">
    <property type="component" value="Chromosome 8"/>
</dbReference>